<evidence type="ECO:0000256" key="1">
    <source>
        <dbReference type="SAM" id="Phobius"/>
    </source>
</evidence>
<protein>
    <submittedName>
        <fullName evidence="2">Uncharacterized protein</fullName>
    </submittedName>
</protein>
<dbReference type="EMBL" id="CP141261">
    <property type="protein sequence ID" value="WRL63881.1"/>
    <property type="molecule type" value="Genomic_DNA"/>
</dbReference>
<evidence type="ECO:0000313" key="3">
    <source>
        <dbReference type="Proteomes" id="UP001324287"/>
    </source>
</evidence>
<feature type="transmembrane region" description="Helical" evidence="1">
    <location>
        <begin position="23"/>
        <end position="44"/>
    </location>
</feature>
<evidence type="ECO:0000313" key="2">
    <source>
        <dbReference type="EMBL" id="WRL63881.1"/>
    </source>
</evidence>
<sequence>MLAAAAFVAVAVAADRVRSGTAWKVAAAGLVGLAAFWLLVVLPVVATDRGFVLTAALAALGGALWVGPARKD</sequence>
<keyword evidence="3" id="KW-1185">Reference proteome</keyword>
<keyword evidence="1" id="KW-0812">Transmembrane</keyword>
<proteinExistence type="predicted"/>
<keyword evidence="1" id="KW-0472">Membrane</keyword>
<dbReference type="RefSeq" id="WP_324275211.1">
    <property type="nucleotide sequence ID" value="NZ_CP141261.1"/>
</dbReference>
<reference evidence="2 3" key="1">
    <citation type="submission" date="2023-12" db="EMBL/GenBank/DDBJ databases">
        <title>Blastococcus brunescens sp. nov., an actonobacterium isolated from sandstone collected in sahara desert.</title>
        <authorList>
            <person name="Gtari M."/>
            <person name="Ghodhbane F."/>
        </authorList>
    </citation>
    <scope>NUCLEOTIDE SEQUENCE [LARGE SCALE GENOMIC DNA]</scope>
    <source>
        <strain evidence="2 3">BMG 8361</strain>
    </source>
</reference>
<feature type="transmembrane region" description="Helical" evidence="1">
    <location>
        <begin position="51"/>
        <end position="68"/>
    </location>
</feature>
<accession>A0ABZ1AZ90</accession>
<organism evidence="2 3">
    <name type="scientific">Blastococcus brunescens</name>
    <dbReference type="NCBI Taxonomy" id="1564165"/>
    <lineage>
        <taxon>Bacteria</taxon>
        <taxon>Bacillati</taxon>
        <taxon>Actinomycetota</taxon>
        <taxon>Actinomycetes</taxon>
        <taxon>Geodermatophilales</taxon>
        <taxon>Geodermatophilaceae</taxon>
        <taxon>Blastococcus</taxon>
    </lineage>
</organism>
<name>A0ABZ1AZ90_9ACTN</name>
<gene>
    <name evidence="2" type="ORF">U6N30_30415</name>
</gene>
<keyword evidence="1" id="KW-1133">Transmembrane helix</keyword>
<dbReference type="Proteomes" id="UP001324287">
    <property type="component" value="Chromosome"/>
</dbReference>